<dbReference type="InterPro" id="IPR032823">
    <property type="entry name" value="BCA_ABC_TP_C"/>
</dbReference>
<dbReference type="GO" id="GO:0016887">
    <property type="term" value="F:ATP hydrolysis activity"/>
    <property type="evidence" value="ECO:0007669"/>
    <property type="project" value="InterPro"/>
</dbReference>
<reference evidence="6 7" key="1">
    <citation type="submission" date="2018-08" db="EMBL/GenBank/DDBJ databases">
        <title>Isolation, diversity and antifungal activity of Actinobacteria from wheat.</title>
        <authorList>
            <person name="Han C."/>
        </authorList>
    </citation>
    <scope>NUCLEOTIDE SEQUENCE [LARGE SCALE GENOMIC DNA]</scope>
    <source>
        <strain evidence="6 7">NEAU-YY421</strain>
    </source>
</reference>
<protein>
    <submittedName>
        <fullName evidence="6">ABC transporter ATP-binding protein</fullName>
    </submittedName>
</protein>
<dbReference type="AlphaFoldDB" id="A0A372M669"/>
<gene>
    <name evidence="6" type="ORF">DY218_15390</name>
</gene>
<dbReference type="InterPro" id="IPR003593">
    <property type="entry name" value="AAA+_ATPase"/>
</dbReference>
<dbReference type="SUPFAM" id="SSF52540">
    <property type="entry name" value="P-loop containing nucleoside triphosphate hydrolases"/>
    <property type="match status" value="1"/>
</dbReference>
<evidence type="ECO:0000256" key="1">
    <source>
        <dbReference type="ARBA" id="ARBA00022448"/>
    </source>
</evidence>
<keyword evidence="7" id="KW-1185">Reference proteome</keyword>
<dbReference type="GO" id="GO:0005524">
    <property type="term" value="F:ATP binding"/>
    <property type="evidence" value="ECO:0007669"/>
    <property type="project" value="UniProtKB-KW"/>
</dbReference>
<dbReference type="OrthoDB" id="9805514at2"/>
<keyword evidence="3 6" id="KW-0067">ATP-binding</keyword>
<dbReference type="EMBL" id="QUAK01000083">
    <property type="protein sequence ID" value="RFU85787.1"/>
    <property type="molecule type" value="Genomic_DNA"/>
</dbReference>
<sequence length="290" mass="30031">MSGTGAGGPREAGADHVGVVTGSRPPEGGGGAAGRHILRAEGVGVRFGGVRALDGVSLGVGAGEVCGLIGPNGAGKTTLFDVLSGIRRPDAGRIVLDGRDVTHRSPVWRARHGMRRTFQRQQLFGQLTVADNLVVAQEWRGGGGGFAADLLASPTRRAGERARRARAADVLELCGLGEHADAYAGALPVGRARMVELARAVADPPRVLLLDEPASGMTEEERSRLAAVVRRLADEEGCAVLLVEHNVAFVMELCSRVVVLDLGSVLAQGSAAEVRADAQVRDAYLGTAAS</sequence>
<dbReference type="InterPro" id="IPR051120">
    <property type="entry name" value="ABC_AA/LPS_Transport"/>
</dbReference>
<dbReference type="PANTHER" id="PTHR45772:SF1">
    <property type="entry name" value="ABC TRANSPORTER ATP-BINDING PROTEIN"/>
    <property type="match status" value="1"/>
</dbReference>
<dbReference type="Gene3D" id="3.40.50.300">
    <property type="entry name" value="P-loop containing nucleotide triphosphate hydrolases"/>
    <property type="match status" value="1"/>
</dbReference>
<evidence type="ECO:0000313" key="7">
    <source>
        <dbReference type="Proteomes" id="UP000263094"/>
    </source>
</evidence>
<proteinExistence type="predicted"/>
<dbReference type="Proteomes" id="UP000263094">
    <property type="component" value="Unassembled WGS sequence"/>
</dbReference>
<keyword evidence="2" id="KW-0547">Nucleotide-binding</keyword>
<dbReference type="CDD" id="cd03219">
    <property type="entry name" value="ABC_Mj1267_LivG_branched"/>
    <property type="match status" value="1"/>
</dbReference>
<evidence type="ECO:0000256" key="2">
    <source>
        <dbReference type="ARBA" id="ARBA00022741"/>
    </source>
</evidence>
<feature type="compositionally biased region" description="Gly residues" evidence="4">
    <location>
        <begin position="1"/>
        <end position="10"/>
    </location>
</feature>
<dbReference type="PANTHER" id="PTHR45772">
    <property type="entry name" value="CONSERVED COMPONENT OF ABC TRANSPORTER FOR NATURAL AMINO ACIDS-RELATED"/>
    <property type="match status" value="1"/>
</dbReference>
<evidence type="ECO:0000256" key="4">
    <source>
        <dbReference type="SAM" id="MobiDB-lite"/>
    </source>
</evidence>
<dbReference type="Pfam" id="PF12399">
    <property type="entry name" value="BCA_ABC_TP_C"/>
    <property type="match status" value="1"/>
</dbReference>
<dbReference type="PROSITE" id="PS50893">
    <property type="entry name" value="ABC_TRANSPORTER_2"/>
    <property type="match status" value="1"/>
</dbReference>
<dbReference type="FunFam" id="3.40.50.300:FF:000421">
    <property type="entry name" value="Branched-chain amino acid ABC transporter ATP-binding protein"/>
    <property type="match status" value="1"/>
</dbReference>
<keyword evidence="1" id="KW-0813">Transport</keyword>
<dbReference type="SMART" id="SM00382">
    <property type="entry name" value="AAA"/>
    <property type="match status" value="1"/>
</dbReference>
<organism evidence="6 7">
    <name type="scientific">Streptomyces triticagri</name>
    <dbReference type="NCBI Taxonomy" id="2293568"/>
    <lineage>
        <taxon>Bacteria</taxon>
        <taxon>Bacillati</taxon>
        <taxon>Actinomycetota</taxon>
        <taxon>Actinomycetes</taxon>
        <taxon>Kitasatosporales</taxon>
        <taxon>Streptomycetaceae</taxon>
        <taxon>Streptomyces</taxon>
    </lineage>
</organism>
<dbReference type="GO" id="GO:0005886">
    <property type="term" value="C:plasma membrane"/>
    <property type="evidence" value="ECO:0007669"/>
    <property type="project" value="TreeGrafter"/>
</dbReference>
<evidence type="ECO:0000256" key="3">
    <source>
        <dbReference type="ARBA" id="ARBA00022840"/>
    </source>
</evidence>
<evidence type="ECO:0000313" key="6">
    <source>
        <dbReference type="EMBL" id="RFU85787.1"/>
    </source>
</evidence>
<dbReference type="InterPro" id="IPR003439">
    <property type="entry name" value="ABC_transporter-like_ATP-bd"/>
</dbReference>
<name>A0A372M669_9ACTN</name>
<accession>A0A372M669</accession>
<dbReference type="Pfam" id="PF00005">
    <property type="entry name" value="ABC_tran"/>
    <property type="match status" value="1"/>
</dbReference>
<feature type="domain" description="ABC transporter" evidence="5">
    <location>
        <begin position="38"/>
        <end position="287"/>
    </location>
</feature>
<evidence type="ECO:0000259" key="5">
    <source>
        <dbReference type="PROSITE" id="PS50893"/>
    </source>
</evidence>
<feature type="region of interest" description="Disordered" evidence="4">
    <location>
        <begin position="1"/>
        <end position="34"/>
    </location>
</feature>
<comment type="caution">
    <text evidence="6">The sequence shown here is derived from an EMBL/GenBank/DDBJ whole genome shotgun (WGS) entry which is preliminary data.</text>
</comment>
<dbReference type="InterPro" id="IPR027417">
    <property type="entry name" value="P-loop_NTPase"/>
</dbReference>
<dbReference type="RefSeq" id="WP_128556583.1">
    <property type="nucleotide sequence ID" value="NZ_QUAK01000083.1"/>
</dbReference>